<reference evidence="1 2" key="1">
    <citation type="journal article" date="2012" name="J. Bacteriol.">
        <title>Complete genome sequence of Mycoplasma haemocanis strain Illinois.</title>
        <authorList>
            <person name="do Nascimento N.C."/>
            <person name="Guimaraes A.M."/>
            <person name="Santos A.P."/>
            <person name="Sanmiguel P.J."/>
            <person name="Messick J.B."/>
        </authorList>
    </citation>
    <scope>NUCLEOTIDE SEQUENCE [LARGE SCALE GENOMIC DNA]</scope>
    <source>
        <strain evidence="1 2">Illinois</strain>
    </source>
</reference>
<dbReference type="OrthoDB" id="9823322at2"/>
<dbReference type="HOGENOM" id="CLU_1364955_0_0_14"/>
<organism evidence="1 2">
    <name type="scientific">Mycoplasma haemocanis (strain Illinois)</name>
    <dbReference type="NCBI Taxonomy" id="1111676"/>
    <lineage>
        <taxon>Bacteria</taxon>
        <taxon>Bacillati</taxon>
        <taxon>Mycoplasmatota</taxon>
        <taxon>Mollicutes</taxon>
        <taxon>Mycoplasmataceae</taxon>
        <taxon>Mycoplasma</taxon>
    </lineage>
</organism>
<proteinExistence type="predicted"/>
<dbReference type="KEGG" id="mhe:MHC_02340"/>
<keyword evidence="2" id="KW-1185">Reference proteome</keyword>
<protein>
    <submittedName>
        <fullName evidence="1">Uncharacterized protein</fullName>
    </submittedName>
</protein>
<accession>H6N6R2</accession>
<dbReference type="Proteomes" id="UP000009135">
    <property type="component" value="Chromosome"/>
</dbReference>
<name>H6N6R2_MYCHN</name>
<evidence type="ECO:0000313" key="2">
    <source>
        <dbReference type="Proteomes" id="UP000009135"/>
    </source>
</evidence>
<evidence type="ECO:0000313" key="1">
    <source>
        <dbReference type="EMBL" id="AEW45334.1"/>
    </source>
</evidence>
<sequence>MSSGIAKSITASTTIAVISGIWFKTAGTLFNHPTNKAHLESQNYKSLFEVKRNKFTRWREKFLSHREELQNLIPEINANSSNNEGAYFLKRWCYNHLYSKYTHGNDNIFNQLKRFCTMDIKALLLEEEDTQTIDEINATEKDKESIFYQYKDLIIKSGILKEGDSFDNLLNWCKSILKKAYKPESRKDVNDAKEFCLTPDSKLPRE</sequence>
<dbReference type="STRING" id="1111676.MHC_02340"/>
<dbReference type="EMBL" id="CP003199">
    <property type="protein sequence ID" value="AEW45334.1"/>
    <property type="molecule type" value="Genomic_DNA"/>
</dbReference>
<dbReference type="AlphaFoldDB" id="H6N6R2"/>
<gene>
    <name evidence="1" type="ordered locus">MHC_02340</name>
</gene>